<keyword evidence="2" id="KW-1185">Reference proteome</keyword>
<dbReference type="Pfam" id="PF13489">
    <property type="entry name" value="Methyltransf_23"/>
    <property type="match status" value="1"/>
</dbReference>
<comment type="caution">
    <text evidence="1">The sequence shown here is derived from an EMBL/GenBank/DDBJ whole genome shotgun (WGS) entry which is preliminary data.</text>
</comment>
<keyword evidence="1" id="KW-0808">Transferase</keyword>
<dbReference type="GO" id="GO:0032259">
    <property type="term" value="P:methylation"/>
    <property type="evidence" value="ECO:0007669"/>
    <property type="project" value="UniProtKB-KW"/>
</dbReference>
<protein>
    <submittedName>
        <fullName evidence="1">Methyltransferase family protein</fullName>
    </submittedName>
</protein>
<evidence type="ECO:0000313" key="2">
    <source>
        <dbReference type="Proteomes" id="UP000295151"/>
    </source>
</evidence>
<accession>A0A4R7SZ34</accession>
<dbReference type="Proteomes" id="UP000295151">
    <property type="component" value="Unassembled WGS sequence"/>
</dbReference>
<dbReference type="Gene3D" id="3.40.50.150">
    <property type="entry name" value="Vaccinia Virus protein VP39"/>
    <property type="match status" value="1"/>
</dbReference>
<dbReference type="GO" id="GO:0008168">
    <property type="term" value="F:methyltransferase activity"/>
    <property type="evidence" value="ECO:0007669"/>
    <property type="project" value="UniProtKB-KW"/>
</dbReference>
<evidence type="ECO:0000313" key="1">
    <source>
        <dbReference type="EMBL" id="TDU84179.1"/>
    </source>
</evidence>
<dbReference type="CDD" id="cd02440">
    <property type="entry name" value="AdoMet_MTases"/>
    <property type="match status" value="1"/>
</dbReference>
<dbReference type="AlphaFoldDB" id="A0A4R7SZ34"/>
<dbReference type="RefSeq" id="WP_133983769.1">
    <property type="nucleotide sequence ID" value="NZ_SOCE01000002.1"/>
</dbReference>
<dbReference type="SUPFAM" id="SSF53335">
    <property type="entry name" value="S-adenosyl-L-methionine-dependent methyltransferases"/>
    <property type="match status" value="1"/>
</dbReference>
<name>A0A4R7SZ34_9ACTN</name>
<organism evidence="1 2">
    <name type="scientific">Kribbella voronezhensis</name>
    <dbReference type="NCBI Taxonomy" id="2512212"/>
    <lineage>
        <taxon>Bacteria</taxon>
        <taxon>Bacillati</taxon>
        <taxon>Actinomycetota</taxon>
        <taxon>Actinomycetes</taxon>
        <taxon>Propionibacteriales</taxon>
        <taxon>Kribbellaceae</taxon>
        <taxon>Kribbella</taxon>
    </lineage>
</organism>
<dbReference type="OrthoDB" id="9786503at2"/>
<keyword evidence="1" id="KW-0489">Methyltransferase</keyword>
<dbReference type="EMBL" id="SOCE01000002">
    <property type="protein sequence ID" value="TDU84179.1"/>
    <property type="molecule type" value="Genomic_DNA"/>
</dbReference>
<dbReference type="PANTHER" id="PTHR43861">
    <property type="entry name" value="TRANS-ACONITATE 2-METHYLTRANSFERASE-RELATED"/>
    <property type="match status" value="1"/>
</dbReference>
<sequence>MRSSADLYDALAPTYEDHFTAPHRKAYDDLAWEACCEAIGTAPGLVIDVGCGVGRWARRFVDQGHWVIGIEPAPGMSDRAALLQGESFTLLRDRVEQVELETGVADAVVAMGSLQYTADPAAAIALCATWLKPGGVLCVLVDSLFGLVVELMRAGRTSEAMQRLDTRLGVWRIDDQEADLHLLDADTLGDAFKQAGLEVLSTSGLLVGASLIGRDELIAALSADYGRQLDQERAMANCRDLADLGKQLLVIGRRTA</sequence>
<reference evidence="1 2" key="1">
    <citation type="submission" date="2019-03" db="EMBL/GenBank/DDBJ databases">
        <title>Genomic Encyclopedia of Type Strains, Phase III (KMG-III): the genomes of soil and plant-associated and newly described type strains.</title>
        <authorList>
            <person name="Whitman W."/>
        </authorList>
    </citation>
    <scope>NUCLEOTIDE SEQUENCE [LARGE SCALE GENOMIC DNA]</scope>
    <source>
        <strain evidence="1 2">VKM Ac-2575</strain>
    </source>
</reference>
<dbReference type="InterPro" id="IPR029063">
    <property type="entry name" value="SAM-dependent_MTases_sf"/>
</dbReference>
<dbReference type="PANTHER" id="PTHR43861:SF1">
    <property type="entry name" value="TRANS-ACONITATE 2-METHYLTRANSFERASE"/>
    <property type="match status" value="1"/>
</dbReference>
<proteinExistence type="predicted"/>
<gene>
    <name evidence="1" type="ORF">EV138_6650</name>
</gene>